<proteinExistence type="predicted"/>
<gene>
    <name evidence="1" type="ORF">PCOR1329_LOCUS37618</name>
</gene>
<feature type="non-terminal residue" evidence="1">
    <location>
        <position position="1"/>
    </location>
</feature>
<keyword evidence="2" id="KW-1185">Reference proteome</keyword>
<accession>A0ABN9TBW6</accession>
<organism evidence="1 2">
    <name type="scientific">Prorocentrum cordatum</name>
    <dbReference type="NCBI Taxonomy" id="2364126"/>
    <lineage>
        <taxon>Eukaryota</taxon>
        <taxon>Sar</taxon>
        <taxon>Alveolata</taxon>
        <taxon>Dinophyceae</taxon>
        <taxon>Prorocentrales</taxon>
        <taxon>Prorocentraceae</taxon>
        <taxon>Prorocentrum</taxon>
    </lineage>
</organism>
<comment type="caution">
    <text evidence="1">The sequence shown here is derived from an EMBL/GenBank/DDBJ whole genome shotgun (WGS) entry which is preliminary data.</text>
</comment>
<feature type="non-terminal residue" evidence="1">
    <location>
        <position position="71"/>
    </location>
</feature>
<name>A0ABN9TBW6_9DINO</name>
<sequence>VSMNELGEQLAAFQAREGARAIAVDVDLDTRALRGLVEALQTAAAEARSLAAQAEGAARDTQEVVDEHFRE</sequence>
<evidence type="ECO:0000313" key="1">
    <source>
        <dbReference type="EMBL" id="CAK0843187.1"/>
    </source>
</evidence>
<dbReference type="Proteomes" id="UP001189429">
    <property type="component" value="Unassembled WGS sequence"/>
</dbReference>
<evidence type="ECO:0000313" key="2">
    <source>
        <dbReference type="Proteomes" id="UP001189429"/>
    </source>
</evidence>
<dbReference type="EMBL" id="CAUYUJ010014559">
    <property type="protein sequence ID" value="CAK0843187.1"/>
    <property type="molecule type" value="Genomic_DNA"/>
</dbReference>
<reference evidence="1" key="1">
    <citation type="submission" date="2023-10" db="EMBL/GenBank/DDBJ databases">
        <authorList>
            <person name="Chen Y."/>
            <person name="Shah S."/>
            <person name="Dougan E. K."/>
            <person name="Thang M."/>
            <person name="Chan C."/>
        </authorList>
    </citation>
    <scope>NUCLEOTIDE SEQUENCE [LARGE SCALE GENOMIC DNA]</scope>
</reference>
<protein>
    <submittedName>
        <fullName evidence="1">Uncharacterized protein</fullName>
    </submittedName>
</protein>